<comment type="subcellular location">
    <subcellularLocation>
        <location evidence="9">Cytoplasm</location>
    </subcellularLocation>
</comment>
<dbReference type="HAMAP" id="MF_02004">
    <property type="entry name" value="Val_tRNA_synth_type1"/>
    <property type="match status" value="1"/>
</dbReference>
<dbReference type="InterPro" id="IPR013155">
    <property type="entry name" value="M/V/L/I-tRNA-synth_anticd-bd"/>
</dbReference>
<dbReference type="InterPro" id="IPR033705">
    <property type="entry name" value="Anticodon_Ia_Val"/>
</dbReference>
<evidence type="ECO:0000256" key="2">
    <source>
        <dbReference type="ARBA" id="ARBA00022598"/>
    </source>
</evidence>
<dbReference type="Gene3D" id="1.10.287.380">
    <property type="entry name" value="Valyl-tRNA synthetase, C-terminal domain"/>
    <property type="match status" value="1"/>
</dbReference>
<dbReference type="InterPro" id="IPR009008">
    <property type="entry name" value="Val/Leu/Ile-tRNA-synth_edit"/>
</dbReference>
<dbReference type="InterPro" id="IPR001412">
    <property type="entry name" value="aa-tRNA-synth_I_CS"/>
</dbReference>
<feature type="domain" description="Methionyl/Valyl/Leucyl/Isoleucyl-tRNA synthetase anticodon-binding" evidence="11">
    <location>
        <begin position="604"/>
        <end position="751"/>
    </location>
</feature>
<feature type="binding site" evidence="9">
    <location>
        <position position="527"/>
    </location>
    <ligand>
        <name>ATP</name>
        <dbReference type="ChEBI" id="CHEBI:30616"/>
    </ligand>
</feature>
<sequence>MSDKLSKNYDPRIFEDKIYKKWLNNGVFSTNAGLEFRFSMVAPPPNVTGILHMGHALNFTLQDILVRYQRMQGADTLWLFGTDHAGIATQAVFERQLRELGKSKDDLSREEFVEEIFKLKDKHRAIIVNQIEKLGASYDHARERFTLDAELCQAVNKVFIDLYNKGLIYRGEYLVNLDPGSGSVVSDEEVEYREIVGKIYFIKYLLDDDNFIEVATTRPETIFGDVAVAVNPNDYRYKSFIGKYVTVPIANRKVRVIADNYVDMEFGSGALKITPAHDPNDFEIAKRHDIPKINILTRDAKLNENVPIDYQGLNVSTARSKIERDLKEKGLLIGVKSHKHQVGHCHRSGEIIEPYLSNQWFVRMRPLADNALKALMNGEIRFFPKKWENTYKHWLLNIRDWCISRQLVWGHRIPAWYDVETGEVIISEINPSLSEEYKDRNFVRDPDVLDTWFSSWLWPFSSLGWPEVTFDFKNYYPTNTLITAYDIIFFWVARMVMAGLEFTEQVPFRDIYITPLLRDKKGRKMSKSLGNGIDPLEIIEQYGSDALRFTLAFLSVQGQDLNIDSKDFMFGAKFANKVFNASKFILANLEGRVVLDKLELDDVDKWLLTSLNSTVAVLDWAFKNYKYNEATKAVYEFFWNDFCDWYIEISKINLANDDTNLQNMAISKLIFFLKESLIIMHPFIPFITEEIYSKLMSSEDNVLALAKYPEAVNQRNFKEEFQHFNLLKEFIVSIRTLRSEFSIVPSIKINVALKFGDTFKGEKYFRKHEHIAKKLINFDLMFYNENYENMIGVPNVGFESFADIKYLIDTDKEFLRLSKKLEKYERLKCSTLAKLKNQDFLLNAPDEIVDLENSKLEEFDSFILKLNNYVDNLKKGSKLSSYTQRYSNKRNAIN</sequence>
<dbReference type="Proteomes" id="UP001164544">
    <property type="component" value="Chromosome"/>
</dbReference>
<accession>A0AAQ2WWG9</accession>
<evidence type="ECO:0000256" key="5">
    <source>
        <dbReference type="ARBA" id="ARBA00022917"/>
    </source>
</evidence>
<evidence type="ECO:0000313" key="13">
    <source>
        <dbReference type="Proteomes" id="UP001164544"/>
    </source>
</evidence>
<dbReference type="Pfam" id="PF08264">
    <property type="entry name" value="Anticodon_1"/>
    <property type="match status" value="1"/>
</dbReference>
<evidence type="ECO:0000256" key="6">
    <source>
        <dbReference type="ARBA" id="ARBA00023054"/>
    </source>
</evidence>
<keyword evidence="2 9" id="KW-0436">Ligase</keyword>
<evidence type="ECO:0000256" key="4">
    <source>
        <dbReference type="ARBA" id="ARBA00022840"/>
    </source>
</evidence>
<keyword evidence="6 9" id="KW-0175">Coiled coil</keyword>
<keyword evidence="3 9" id="KW-0547">Nucleotide-binding</keyword>
<proteinExistence type="inferred from homology"/>
<dbReference type="SUPFAM" id="SSF47323">
    <property type="entry name" value="Anticodon-binding domain of a subclass of class I aminoacyl-tRNA synthetases"/>
    <property type="match status" value="1"/>
</dbReference>
<dbReference type="GO" id="GO:0005524">
    <property type="term" value="F:ATP binding"/>
    <property type="evidence" value="ECO:0007669"/>
    <property type="project" value="UniProtKB-UniRule"/>
</dbReference>
<dbReference type="InterPro" id="IPR009080">
    <property type="entry name" value="tRNAsynth_Ia_anticodon-bd"/>
</dbReference>
<dbReference type="SUPFAM" id="SSF46589">
    <property type="entry name" value="tRNA-binding arm"/>
    <property type="match status" value="1"/>
</dbReference>
<comment type="subunit">
    <text evidence="9">Monomer.</text>
</comment>
<evidence type="ECO:0000256" key="7">
    <source>
        <dbReference type="ARBA" id="ARBA00023146"/>
    </source>
</evidence>
<dbReference type="PANTHER" id="PTHR11946:SF93">
    <property type="entry name" value="VALINE--TRNA LIGASE, CHLOROPLASTIC_MITOCHONDRIAL 2"/>
    <property type="match status" value="1"/>
</dbReference>
<gene>
    <name evidence="9 12" type="primary">valS</name>
    <name evidence="12" type="ORF">O5398_00555</name>
</gene>
<comment type="domain">
    <text evidence="9">The C-terminal coiled-coil domain is crucial for aminoacylation activity.</text>
</comment>
<keyword evidence="4 9" id="KW-0067">ATP-binding</keyword>
<dbReference type="RefSeq" id="WP_020955101.1">
    <property type="nucleotide sequence ID" value="NZ_CP010308.1"/>
</dbReference>
<dbReference type="Gene3D" id="1.10.730.10">
    <property type="entry name" value="Isoleucyl-tRNA Synthetase, Domain 1"/>
    <property type="match status" value="1"/>
</dbReference>
<evidence type="ECO:0000256" key="1">
    <source>
        <dbReference type="ARBA" id="ARBA00022490"/>
    </source>
</evidence>
<evidence type="ECO:0000256" key="9">
    <source>
        <dbReference type="HAMAP-Rule" id="MF_02004"/>
    </source>
</evidence>
<dbReference type="GO" id="GO:0004832">
    <property type="term" value="F:valine-tRNA ligase activity"/>
    <property type="evidence" value="ECO:0007669"/>
    <property type="project" value="UniProtKB-UniRule"/>
</dbReference>
<feature type="short sequence motif" description="'HIGH' region" evidence="9">
    <location>
        <begin position="45"/>
        <end position="55"/>
    </location>
</feature>
<dbReference type="GO" id="GO:0005829">
    <property type="term" value="C:cytosol"/>
    <property type="evidence" value="ECO:0007669"/>
    <property type="project" value="TreeGrafter"/>
</dbReference>
<organism evidence="12 13">
    <name type="scientific">Borrelia miyamotoi</name>
    <dbReference type="NCBI Taxonomy" id="47466"/>
    <lineage>
        <taxon>Bacteria</taxon>
        <taxon>Pseudomonadati</taxon>
        <taxon>Spirochaetota</taxon>
        <taxon>Spirochaetia</taxon>
        <taxon>Spirochaetales</taxon>
        <taxon>Borreliaceae</taxon>
        <taxon>Borrelia</taxon>
    </lineage>
</organism>
<evidence type="ECO:0000313" key="12">
    <source>
        <dbReference type="EMBL" id="WAZ90658.1"/>
    </source>
</evidence>
<protein>
    <recommendedName>
        <fullName evidence="9">Valine--tRNA ligase</fullName>
        <ecNumber evidence="9">6.1.1.9</ecNumber>
    </recommendedName>
    <alternativeName>
        <fullName evidence="9">Valyl-tRNA synthetase</fullName>
        <shortName evidence="9">ValRS</shortName>
    </alternativeName>
</protein>
<dbReference type="PANTHER" id="PTHR11946">
    <property type="entry name" value="VALYL-TRNA SYNTHETASES"/>
    <property type="match status" value="1"/>
</dbReference>
<dbReference type="Pfam" id="PF00133">
    <property type="entry name" value="tRNA-synt_1"/>
    <property type="match status" value="1"/>
</dbReference>
<name>A0AAQ2WWG9_9SPIR</name>
<reference evidence="12" key="1">
    <citation type="submission" date="2022-12" db="EMBL/GenBank/DDBJ databases">
        <title>B. miyamotoi WGS.</title>
        <authorList>
            <person name="Kuleshov K.V."/>
            <person name="Hoornstra D."/>
            <person name="Hovius J.W."/>
            <person name="Platonov A.E."/>
            <person name="Telford S.R. III."/>
        </authorList>
    </citation>
    <scope>NUCLEOTIDE SEQUENCE</scope>
    <source>
        <strain evidence="12">410</strain>
    </source>
</reference>
<dbReference type="SUPFAM" id="SSF52374">
    <property type="entry name" value="Nucleotidylyl transferase"/>
    <property type="match status" value="1"/>
</dbReference>
<feature type="short sequence motif" description="'KMSKS' region" evidence="9">
    <location>
        <begin position="524"/>
        <end position="528"/>
    </location>
</feature>
<dbReference type="NCBIfam" id="TIGR00422">
    <property type="entry name" value="valS"/>
    <property type="match status" value="1"/>
</dbReference>
<dbReference type="FunFam" id="3.40.50.620:FF:000098">
    <property type="entry name" value="Valine--tRNA ligase"/>
    <property type="match status" value="1"/>
</dbReference>
<evidence type="ECO:0000256" key="8">
    <source>
        <dbReference type="ARBA" id="ARBA00047552"/>
    </source>
</evidence>
<comment type="domain">
    <text evidence="9">ValRS has two distinct active sites: one for aminoacylation and one for editing. The misactivated threonine is translocated from the active site to the editing site.</text>
</comment>
<dbReference type="EMBL" id="CP114637">
    <property type="protein sequence ID" value="WAZ90658.1"/>
    <property type="molecule type" value="Genomic_DNA"/>
</dbReference>
<dbReference type="GO" id="GO:0002161">
    <property type="term" value="F:aminoacyl-tRNA deacylase activity"/>
    <property type="evidence" value="ECO:0007669"/>
    <property type="project" value="InterPro"/>
</dbReference>
<dbReference type="EC" id="6.1.1.9" evidence="9"/>
<keyword evidence="5 9" id="KW-0648">Protein biosynthesis</keyword>
<dbReference type="InterPro" id="IPR010978">
    <property type="entry name" value="tRNA-bd_arm"/>
</dbReference>
<dbReference type="GO" id="GO:0006438">
    <property type="term" value="P:valyl-tRNA aminoacylation"/>
    <property type="evidence" value="ECO:0007669"/>
    <property type="project" value="UniProtKB-UniRule"/>
</dbReference>
<dbReference type="InterPro" id="IPR002300">
    <property type="entry name" value="aa-tRNA-synth_Ia"/>
</dbReference>
<dbReference type="Gene3D" id="3.90.740.10">
    <property type="entry name" value="Valyl/Leucyl/Isoleucyl-tRNA synthetase, editing domain"/>
    <property type="match status" value="1"/>
</dbReference>
<dbReference type="Gene3D" id="3.40.50.620">
    <property type="entry name" value="HUPs"/>
    <property type="match status" value="2"/>
</dbReference>
<comment type="catalytic activity">
    <reaction evidence="8 9">
        <text>tRNA(Val) + L-valine + ATP = L-valyl-tRNA(Val) + AMP + diphosphate</text>
        <dbReference type="Rhea" id="RHEA:10704"/>
        <dbReference type="Rhea" id="RHEA-COMP:9672"/>
        <dbReference type="Rhea" id="RHEA-COMP:9708"/>
        <dbReference type="ChEBI" id="CHEBI:30616"/>
        <dbReference type="ChEBI" id="CHEBI:33019"/>
        <dbReference type="ChEBI" id="CHEBI:57762"/>
        <dbReference type="ChEBI" id="CHEBI:78442"/>
        <dbReference type="ChEBI" id="CHEBI:78537"/>
        <dbReference type="ChEBI" id="CHEBI:456215"/>
        <dbReference type="EC" id="6.1.1.9"/>
    </reaction>
</comment>
<evidence type="ECO:0000256" key="3">
    <source>
        <dbReference type="ARBA" id="ARBA00022741"/>
    </source>
</evidence>
<dbReference type="PRINTS" id="PR00986">
    <property type="entry name" value="TRNASYNTHVAL"/>
</dbReference>
<dbReference type="CDD" id="cd07962">
    <property type="entry name" value="Anticodon_Ia_Val"/>
    <property type="match status" value="1"/>
</dbReference>
<dbReference type="AlphaFoldDB" id="A0AAQ2WWG9"/>
<dbReference type="InterPro" id="IPR014729">
    <property type="entry name" value="Rossmann-like_a/b/a_fold"/>
</dbReference>
<comment type="similarity">
    <text evidence="9">Belongs to the class-I aminoacyl-tRNA synthetase family. ValS type 1 subfamily.</text>
</comment>
<feature type="domain" description="Aminoacyl-tRNA synthetase class Ia" evidence="10">
    <location>
        <begin position="17"/>
        <end position="564"/>
    </location>
</feature>
<keyword evidence="1 9" id="KW-0963">Cytoplasm</keyword>
<evidence type="ECO:0000259" key="11">
    <source>
        <dbReference type="Pfam" id="PF08264"/>
    </source>
</evidence>
<keyword evidence="7 9" id="KW-0030">Aminoacyl-tRNA synthetase</keyword>
<dbReference type="SUPFAM" id="SSF50677">
    <property type="entry name" value="ValRS/IleRS/LeuRS editing domain"/>
    <property type="match status" value="1"/>
</dbReference>
<comment type="function">
    <text evidence="9">Catalyzes the attachment of valine to tRNA(Val). As ValRS can inadvertently accommodate and process structurally similar amino acids such as threonine, to avoid such errors, it has a 'posttransfer' editing activity that hydrolyzes mischarged Thr-tRNA(Val) in a tRNA-dependent manner.</text>
</comment>
<dbReference type="CDD" id="cd00817">
    <property type="entry name" value="ValRS_core"/>
    <property type="match status" value="1"/>
</dbReference>
<dbReference type="NCBIfam" id="NF004349">
    <property type="entry name" value="PRK05729.1"/>
    <property type="match status" value="1"/>
</dbReference>
<dbReference type="FunFam" id="3.90.740.10:FF:000010">
    <property type="entry name" value="Valine--tRNA ligase"/>
    <property type="match status" value="1"/>
</dbReference>
<dbReference type="PROSITE" id="PS00178">
    <property type="entry name" value="AA_TRNA_LIGASE_I"/>
    <property type="match status" value="1"/>
</dbReference>
<dbReference type="InterPro" id="IPR002303">
    <property type="entry name" value="Valyl-tRNA_ligase"/>
</dbReference>
<evidence type="ECO:0000259" key="10">
    <source>
        <dbReference type="Pfam" id="PF00133"/>
    </source>
</evidence>
<dbReference type="InterPro" id="IPR037118">
    <property type="entry name" value="Val-tRNA_synth_C_sf"/>
</dbReference>